<gene>
    <name evidence="7" type="primary">wzx</name>
    <name evidence="8" type="ORF">GNQ48_13940</name>
    <name evidence="9" type="ORF">L4V69_12715</name>
</gene>
<feature type="transmembrane region" description="Helical" evidence="6">
    <location>
        <begin position="214"/>
        <end position="238"/>
    </location>
</feature>
<feature type="transmembrane region" description="Helical" evidence="6">
    <location>
        <begin position="138"/>
        <end position="160"/>
    </location>
</feature>
<accession>Q9XC64</accession>
<dbReference type="EMBL" id="WOAD01000010">
    <property type="protein sequence ID" value="MUI36116.1"/>
    <property type="molecule type" value="Genomic_DNA"/>
</dbReference>
<feature type="transmembrane region" description="Helical" evidence="6">
    <location>
        <begin position="7"/>
        <end position="28"/>
    </location>
</feature>
<feature type="transmembrane region" description="Helical" evidence="6">
    <location>
        <begin position="290"/>
        <end position="311"/>
    </location>
</feature>
<dbReference type="EMBL" id="CP136986">
    <property type="protein sequence ID" value="WOS79979.1"/>
    <property type="molecule type" value="Genomic_DNA"/>
</dbReference>
<feature type="transmembrane region" description="Helical" evidence="6">
    <location>
        <begin position="354"/>
        <end position="375"/>
    </location>
</feature>
<dbReference type="InterPro" id="IPR050833">
    <property type="entry name" value="Poly_Biosynth_Transport"/>
</dbReference>
<evidence type="ECO:0000256" key="1">
    <source>
        <dbReference type="ARBA" id="ARBA00004651"/>
    </source>
</evidence>
<feature type="transmembrane region" description="Helical" evidence="6">
    <location>
        <begin position="250"/>
        <end position="269"/>
    </location>
</feature>
<sequence>MSIRRGVFYSGISMGSNYLLPLAAIPFLTRTLSSEAFGQLVIAQAVAVILCQLVDFGFILAGSRKAAIIDNKVELSSFFSVVQSARFLLLLLSLLVLAILAVSSILPIPLLVLVAAALPAVVGNYLQAVWFFQGRALFGWLALTNFLSKVFYFLLVVFFVTKDSDLVLASLGFGFSYVIGGSALCCILFSMGIRWRPVLEKDRILDILRDGARSFLSLAFLSLHMQVLVAAVGVVGGASAAGVLSTADKFLRGIAAATSPIASALFPTFSRMYASADPAVGSLRRKALGLMLLIAIPSCLFLFLFSEYISYLLFPEQSRGLTVVIRMFSIVPVFACIGVLYGGLTLVPSGYDGVYLRAIFFAELGGVLTFILLALWGDELFGAWTLVVTEVSLGMGMFFLATVKLREKRGL</sequence>
<feature type="transmembrane region" description="Helical" evidence="6">
    <location>
        <begin position="381"/>
        <end position="403"/>
    </location>
</feature>
<comment type="subcellular location">
    <subcellularLocation>
        <location evidence="1">Cell membrane</location>
        <topology evidence="1">Multi-pass membrane protein</topology>
    </subcellularLocation>
</comment>
<evidence type="ECO:0000313" key="10">
    <source>
        <dbReference type="Proteomes" id="UP000433532"/>
    </source>
</evidence>
<evidence type="ECO:0000256" key="3">
    <source>
        <dbReference type="ARBA" id="ARBA00022692"/>
    </source>
</evidence>
<keyword evidence="3 6" id="KW-0812">Transmembrane</keyword>
<reference evidence="8 10" key="2">
    <citation type="submission" date="2019-11" db="EMBL/GenBank/DDBJ databases">
        <title>Genomes of ocular Pseudomonas aeruginosa isolates.</title>
        <authorList>
            <person name="Khan M."/>
            <person name="Rice S.A."/>
            <person name="Willcox M.D.P."/>
            <person name="Stapleton F."/>
        </authorList>
    </citation>
    <scope>NUCLEOTIDE SEQUENCE [LARGE SCALE GENOMIC DNA]</scope>
    <source>
        <strain evidence="8 10">PA221</strain>
    </source>
</reference>
<dbReference type="AlphaFoldDB" id="Q9XC64"/>
<organism evidence="7">
    <name type="scientific">Pseudomonas aeruginosa</name>
    <dbReference type="NCBI Taxonomy" id="287"/>
    <lineage>
        <taxon>Bacteria</taxon>
        <taxon>Pseudomonadati</taxon>
        <taxon>Pseudomonadota</taxon>
        <taxon>Gammaproteobacteria</taxon>
        <taxon>Pseudomonadales</taxon>
        <taxon>Pseudomonadaceae</taxon>
        <taxon>Pseudomonas</taxon>
    </lineage>
</organism>
<dbReference type="GO" id="GO:0005886">
    <property type="term" value="C:plasma membrane"/>
    <property type="evidence" value="ECO:0007669"/>
    <property type="project" value="UniProtKB-SubCell"/>
</dbReference>
<dbReference type="EMBL" id="AF147795">
    <property type="protein sequence ID" value="AAD45262.1"/>
    <property type="molecule type" value="Genomic_DNA"/>
</dbReference>
<dbReference type="RefSeq" id="WP_015502630.1">
    <property type="nucleotide sequence ID" value="NZ_AP014622.1"/>
</dbReference>
<feature type="transmembrane region" description="Helical" evidence="6">
    <location>
        <begin position="84"/>
        <end position="102"/>
    </location>
</feature>
<protein>
    <submittedName>
        <fullName evidence="8">Oligosaccharide flippase family protein</fullName>
    </submittedName>
    <submittedName>
        <fullName evidence="7">Putative O-antigen transporter</fullName>
    </submittedName>
</protein>
<proteinExistence type="predicted"/>
<feature type="transmembrane region" description="Helical" evidence="6">
    <location>
        <begin position="323"/>
        <end position="347"/>
    </location>
</feature>
<evidence type="ECO:0000313" key="8">
    <source>
        <dbReference type="EMBL" id="MUI36116.1"/>
    </source>
</evidence>
<keyword evidence="5 6" id="KW-0472">Membrane</keyword>
<evidence type="ECO:0000313" key="9">
    <source>
        <dbReference type="EMBL" id="WOS79979.1"/>
    </source>
</evidence>
<evidence type="ECO:0000256" key="4">
    <source>
        <dbReference type="ARBA" id="ARBA00022989"/>
    </source>
</evidence>
<dbReference type="Proteomes" id="UP001297540">
    <property type="component" value="Chromosome"/>
</dbReference>
<reference evidence="9" key="3">
    <citation type="submission" date="2023-06" db="EMBL/GenBank/DDBJ databases">
        <authorList>
            <consortium name="Clinical and Environmental Microbiology Branch: Whole genome sequencing antimicrobial resistance pathogens in the healthcare setting"/>
        </authorList>
    </citation>
    <scope>NUCLEOTIDE SEQUENCE</scope>
    <source>
        <strain evidence="9">2021CK-01020</strain>
    </source>
</reference>
<feature type="transmembrane region" description="Helical" evidence="6">
    <location>
        <begin position="40"/>
        <end position="63"/>
    </location>
</feature>
<dbReference type="Pfam" id="PF01943">
    <property type="entry name" value="Polysacc_synt"/>
    <property type="match status" value="1"/>
</dbReference>
<evidence type="ECO:0000256" key="2">
    <source>
        <dbReference type="ARBA" id="ARBA00022475"/>
    </source>
</evidence>
<reference evidence="7" key="1">
    <citation type="journal article" date="1999" name="J. Bacteriol.">
        <title>Characterization of the serogroup O11 O-antigen locus of Pseudomonas aeruginosa PA103.</title>
        <authorList>
            <person name="Dean C.R."/>
            <person name="Franklund C.V."/>
            <person name="Retief J.D."/>
            <person name="Coyne M.J. Jr."/>
            <person name="Hatano K."/>
            <person name="Evans D.J."/>
            <person name="Pier G.B."/>
            <person name="Goldberg J.B."/>
        </authorList>
    </citation>
    <scope>NUCLEOTIDE SEQUENCE</scope>
    <source>
        <strain evidence="7">PA103</strain>
    </source>
</reference>
<dbReference type="KEGG" id="paeb:NCGM1900_3144"/>
<dbReference type="PANTHER" id="PTHR30250:SF11">
    <property type="entry name" value="O-ANTIGEN TRANSPORTER-RELATED"/>
    <property type="match status" value="1"/>
</dbReference>
<name>Q9XC64_PSEAI</name>
<feature type="transmembrane region" description="Helical" evidence="6">
    <location>
        <begin position="108"/>
        <end position="126"/>
    </location>
</feature>
<dbReference type="PANTHER" id="PTHR30250">
    <property type="entry name" value="PST FAMILY PREDICTED COLANIC ACID TRANSPORTER"/>
    <property type="match status" value="1"/>
</dbReference>
<dbReference type="InterPro" id="IPR002797">
    <property type="entry name" value="Polysacc_synth"/>
</dbReference>
<keyword evidence="4 6" id="KW-1133">Transmembrane helix</keyword>
<evidence type="ECO:0000256" key="5">
    <source>
        <dbReference type="ARBA" id="ARBA00023136"/>
    </source>
</evidence>
<dbReference type="Proteomes" id="UP000433532">
    <property type="component" value="Unassembled WGS sequence"/>
</dbReference>
<keyword evidence="2" id="KW-1003">Cell membrane</keyword>
<evidence type="ECO:0000256" key="6">
    <source>
        <dbReference type="SAM" id="Phobius"/>
    </source>
</evidence>
<reference evidence="9" key="4">
    <citation type="submission" date="2023-10" db="EMBL/GenBank/DDBJ databases">
        <title>Pathogen: clinical or host-associated sample.</title>
        <authorList>
            <person name="Hergert J."/>
            <person name="Casey R."/>
            <person name="Wagner J."/>
            <person name="Young E.L."/>
            <person name="Oakeson K.F."/>
        </authorList>
    </citation>
    <scope>NUCLEOTIDE SEQUENCE</scope>
    <source>
        <strain evidence="9">2021CK-01020</strain>
    </source>
</reference>
<feature type="transmembrane region" description="Helical" evidence="6">
    <location>
        <begin position="166"/>
        <end position="193"/>
    </location>
</feature>
<evidence type="ECO:0000313" key="7">
    <source>
        <dbReference type="EMBL" id="AAD45262.1"/>
    </source>
</evidence>